<comment type="caution">
    <text evidence="3">The sequence shown here is derived from an EMBL/GenBank/DDBJ whole genome shotgun (WGS) entry which is preliminary data.</text>
</comment>
<protein>
    <recommendedName>
        <fullName evidence="2">NADP-dependent oxidoreductase domain-containing protein</fullName>
    </recommendedName>
</protein>
<feature type="domain" description="NADP-dependent oxidoreductase" evidence="2">
    <location>
        <begin position="15"/>
        <end position="315"/>
    </location>
</feature>
<dbReference type="CDD" id="cd19079">
    <property type="entry name" value="AKR_EcYajO-like"/>
    <property type="match status" value="1"/>
</dbReference>
<dbReference type="SUPFAM" id="SSF51430">
    <property type="entry name" value="NAD(P)-linked oxidoreductase"/>
    <property type="match status" value="1"/>
</dbReference>
<dbReference type="AlphaFoldDB" id="A0A0F9N9Z1"/>
<dbReference type="GO" id="GO:0016491">
    <property type="term" value="F:oxidoreductase activity"/>
    <property type="evidence" value="ECO:0007669"/>
    <property type="project" value="UniProtKB-KW"/>
</dbReference>
<dbReference type="GO" id="GO:0005829">
    <property type="term" value="C:cytosol"/>
    <property type="evidence" value="ECO:0007669"/>
    <property type="project" value="TreeGrafter"/>
</dbReference>
<name>A0A0F9N9Z1_9ZZZZ</name>
<dbReference type="InterPro" id="IPR036812">
    <property type="entry name" value="NAD(P)_OxRdtase_dom_sf"/>
</dbReference>
<dbReference type="EMBL" id="LAZR01003622">
    <property type="protein sequence ID" value="KKN16340.1"/>
    <property type="molecule type" value="Genomic_DNA"/>
</dbReference>
<dbReference type="FunFam" id="3.20.20.100:FF:000004">
    <property type="entry name" value="Oxidoreductase, aldo/keto reductase"/>
    <property type="match status" value="1"/>
</dbReference>
<dbReference type="InterPro" id="IPR023210">
    <property type="entry name" value="NADP_OxRdtase_dom"/>
</dbReference>
<evidence type="ECO:0000259" key="2">
    <source>
        <dbReference type="Pfam" id="PF00248"/>
    </source>
</evidence>
<dbReference type="InterPro" id="IPR050523">
    <property type="entry name" value="AKR_Detox_Biosynth"/>
</dbReference>
<dbReference type="Gene3D" id="3.20.20.100">
    <property type="entry name" value="NADP-dependent oxidoreductase domain"/>
    <property type="match status" value="1"/>
</dbReference>
<evidence type="ECO:0000256" key="1">
    <source>
        <dbReference type="ARBA" id="ARBA00023002"/>
    </source>
</evidence>
<dbReference type="PANTHER" id="PTHR43364:SF4">
    <property type="entry name" value="NAD(P)-LINKED OXIDOREDUCTASE SUPERFAMILY PROTEIN"/>
    <property type="match status" value="1"/>
</dbReference>
<keyword evidence="1" id="KW-0560">Oxidoreductase</keyword>
<sequence>MKYIRLGKTGLEVSRICLGMMSFGNEREWQLEIDQAKPIVNKALDLGINFFDTANIYSIGRSEAITGELLKDSRDDVIIATKVFFSSSGIRTRRTPNQIGLSRKIIRREIRESLKRLNMDYVDLYQIHRLDLTPFEEILRSLNHLINEGKVLHIGASSMFAWQFTKSLWIADRLGLEPFRTMQNHYNLIYREEEREIMPLCKDQGIGVIPWSPLARGFLSGRYSRSEEPDSPRVRSDPNLKKRYFHPADFDVLEAVVELAKNKSVSPAQIALAWMFSKDYVSSLILGTTKVEHVEQAVEALDIKLSNDEIKSLEEPYKPHPIIGHS</sequence>
<accession>A0A0F9N9Z1</accession>
<dbReference type="PANTHER" id="PTHR43364">
    <property type="entry name" value="NADH-SPECIFIC METHYLGLYOXAL REDUCTASE-RELATED"/>
    <property type="match status" value="1"/>
</dbReference>
<gene>
    <name evidence="3" type="ORF">LCGC14_0976890</name>
</gene>
<proteinExistence type="predicted"/>
<evidence type="ECO:0000313" key="3">
    <source>
        <dbReference type="EMBL" id="KKN16340.1"/>
    </source>
</evidence>
<dbReference type="Pfam" id="PF00248">
    <property type="entry name" value="Aldo_ket_red"/>
    <property type="match status" value="1"/>
</dbReference>
<reference evidence="3" key="1">
    <citation type="journal article" date="2015" name="Nature">
        <title>Complex archaea that bridge the gap between prokaryotes and eukaryotes.</title>
        <authorList>
            <person name="Spang A."/>
            <person name="Saw J.H."/>
            <person name="Jorgensen S.L."/>
            <person name="Zaremba-Niedzwiedzka K."/>
            <person name="Martijn J."/>
            <person name="Lind A.E."/>
            <person name="van Eijk R."/>
            <person name="Schleper C."/>
            <person name="Guy L."/>
            <person name="Ettema T.J."/>
        </authorList>
    </citation>
    <scope>NUCLEOTIDE SEQUENCE</scope>
</reference>
<organism evidence="3">
    <name type="scientific">marine sediment metagenome</name>
    <dbReference type="NCBI Taxonomy" id="412755"/>
    <lineage>
        <taxon>unclassified sequences</taxon>
        <taxon>metagenomes</taxon>
        <taxon>ecological metagenomes</taxon>
    </lineage>
</organism>